<keyword evidence="7 14" id="KW-0418">Kinase</keyword>
<evidence type="ECO:0000256" key="7">
    <source>
        <dbReference type="ARBA" id="ARBA00022777"/>
    </source>
</evidence>
<dbReference type="CDD" id="cd00082">
    <property type="entry name" value="HisKA"/>
    <property type="match status" value="1"/>
</dbReference>
<organism evidence="14 15">
    <name type="scientific">Micavibrio aeruginosavorus EPB</name>
    <dbReference type="NCBI Taxonomy" id="349215"/>
    <lineage>
        <taxon>Bacteria</taxon>
        <taxon>Pseudomonadati</taxon>
        <taxon>Bdellovibrionota</taxon>
        <taxon>Bdellovibrionia</taxon>
        <taxon>Bdellovibrionales</taxon>
        <taxon>Pseudobdellovibrionaceae</taxon>
        <taxon>Micavibrio</taxon>
    </lineage>
</organism>
<dbReference type="InterPro" id="IPR003594">
    <property type="entry name" value="HATPase_dom"/>
</dbReference>
<comment type="subcellular location">
    <subcellularLocation>
        <location evidence="2">Membrane</location>
    </subcellularLocation>
</comment>
<evidence type="ECO:0000256" key="10">
    <source>
        <dbReference type="ARBA" id="ARBA00023136"/>
    </source>
</evidence>
<evidence type="ECO:0000256" key="2">
    <source>
        <dbReference type="ARBA" id="ARBA00004370"/>
    </source>
</evidence>
<evidence type="ECO:0000259" key="13">
    <source>
        <dbReference type="PROSITE" id="PS50885"/>
    </source>
</evidence>
<accession>M4VES5</accession>
<evidence type="ECO:0000313" key="15">
    <source>
        <dbReference type="Proteomes" id="UP000011932"/>
    </source>
</evidence>
<keyword evidence="5 14" id="KW-0808">Transferase</keyword>
<keyword evidence="8 11" id="KW-1133">Transmembrane helix</keyword>
<dbReference type="SMART" id="SM00388">
    <property type="entry name" value="HisKA"/>
    <property type="match status" value="1"/>
</dbReference>
<dbReference type="SMART" id="SM00304">
    <property type="entry name" value="HAMP"/>
    <property type="match status" value="1"/>
</dbReference>
<dbReference type="InterPro" id="IPR036097">
    <property type="entry name" value="HisK_dim/P_sf"/>
</dbReference>
<dbReference type="EMBL" id="CP003538">
    <property type="protein sequence ID" value="AGH96970.1"/>
    <property type="molecule type" value="Genomic_DNA"/>
</dbReference>
<dbReference type="SUPFAM" id="SSF47384">
    <property type="entry name" value="Homodimeric domain of signal transducing histidine kinase"/>
    <property type="match status" value="1"/>
</dbReference>
<dbReference type="SUPFAM" id="SSF55874">
    <property type="entry name" value="ATPase domain of HSP90 chaperone/DNA topoisomerase II/histidine kinase"/>
    <property type="match status" value="1"/>
</dbReference>
<dbReference type="Pfam" id="PF00512">
    <property type="entry name" value="HisKA"/>
    <property type="match status" value="1"/>
</dbReference>
<evidence type="ECO:0000256" key="6">
    <source>
        <dbReference type="ARBA" id="ARBA00022692"/>
    </source>
</evidence>
<dbReference type="CDD" id="cd06225">
    <property type="entry name" value="HAMP"/>
    <property type="match status" value="1"/>
</dbReference>
<dbReference type="PROSITE" id="PS50885">
    <property type="entry name" value="HAMP"/>
    <property type="match status" value="1"/>
</dbReference>
<dbReference type="InterPro" id="IPR036890">
    <property type="entry name" value="HATPase_C_sf"/>
</dbReference>
<feature type="domain" description="Histidine kinase" evidence="12">
    <location>
        <begin position="357"/>
        <end position="592"/>
    </location>
</feature>
<sequence length="592" mass="65267">MALGTVIKKIKDRRNKASSDVGYDVWAILPPMPRPRILGGLTVRILAVNVIAPLVLVVGLLYLGQYRDSLIRAELETMQIQSQLFAGAIAEAAVRPVEKGKPFFFAKPEEIEILVPELSRRMVRRLGQTTENRTRLFSGDGTLIGDSLELGGERSGEAMVAAARSAVAAESEAVQPSLSEQMNRWGQAIIEWIPMQSDLPDYPDTGAQSITAYPDAAVALTGRISATAWEDRQGKIRLTAAAPIRKVENVIGVVMLSRDGREIESAITQMRYDVLTVFLGALSITIFLSMYLAGSIGRPLKKLARAAEAVRMGKGRQIDIPDLTHRKDEIGELSAALNAMTTALRDRMDTIERFAADVSHEIKNPLTSLRSAVETAPIVKSKADLDRLFGIMQHDVNRLNRLISDISNASRLDAELSREEMGNVNMGRMLTQIIDGRRVALAQQNRRHAESGVETLPPEQRLRINIDSAEAVIVRGSEGRLAQVFENLLSNALSFTPVNKSVTINLSQNREQVLIQVEDEGPGIPENKLDTIFERFYSERPAHEDYGSHSGLGLSIARQIVKAHGGVIFAENIRDRDNQIRGARFTVVFNRA</sequence>
<dbReference type="EC" id="2.7.13.3" evidence="3"/>
<keyword evidence="4" id="KW-0597">Phosphoprotein</keyword>
<keyword evidence="10 11" id="KW-0472">Membrane</keyword>
<dbReference type="Pfam" id="PF02518">
    <property type="entry name" value="HATPase_c"/>
    <property type="match status" value="1"/>
</dbReference>
<evidence type="ECO:0000256" key="8">
    <source>
        <dbReference type="ARBA" id="ARBA00022989"/>
    </source>
</evidence>
<dbReference type="InterPro" id="IPR003660">
    <property type="entry name" value="HAMP_dom"/>
</dbReference>
<dbReference type="RefSeq" id="WP_015466535.1">
    <property type="nucleotide sequence ID" value="NC_020812.1"/>
</dbReference>
<name>M4VES5_9BACT</name>
<dbReference type="InterPro" id="IPR025908">
    <property type="entry name" value="Sensor_TM1"/>
</dbReference>
<feature type="domain" description="HAMP" evidence="13">
    <location>
        <begin position="294"/>
        <end position="349"/>
    </location>
</feature>
<dbReference type="InterPro" id="IPR003661">
    <property type="entry name" value="HisK_dim/P_dom"/>
</dbReference>
<dbReference type="Gene3D" id="3.30.565.10">
    <property type="entry name" value="Histidine kinase-like ATPase, C-terminal domain"/>
    <property type="match status" value="1"/>
</dbReference>
<dbReference type="PANTHER" id="PTHR45436:SF5">
    <property type="entry name" value="SENSOR HISTIDINE KINASE TRCS"/>
    <property type="match status" value="1"/>
</dbReference>
<dbReference type="Proteomes" id="UP000011932">
    <property type="component" value="Chromosome"/>
</dbReference>
<dbReference type="InterPro" id="IPR004358">
    <property type="entry name" value="Sig_transdc_His_kin-like_C"/>
</dbReference>
<dbReference type="Pfam" id="PF00672">
    <property type="entry name" value="HAMP"/>
    <property type="match status" value="1"/>
</dbReference>
<dbReference type="SUPFAM" id="SSF158472">
    <property type="entry name" value="HAMP domain-like"/>
    <property type="match status" value="1"/>
</dbReference>
<dbReference type="InterPro" id="IPR025919">
    <property type="entry name" value="Stimulus_sens_dom"/>
</dbReference>
<evidence type="ECO:0000256" key="1">
    <source>
        <dbReference type="ARBA" id="ARBA00000085"/>
    </source>
</evidence>
<dbReference type="Gene3D" id="1.10.287.130">
    <property type="match status" value="1"/>
</dbReference>
<dbReference type="PROSITE" id="PS50109">
    <property type="entry name" value="HIS_KIN"/>
    <property type="match status" value="1"/>
</dbReference>
<keyword evidence="9" id="KW-0902">Two-component regulatory system</keyword>
<dbReference type="InterPro" id="IPR005467">
    <property type="entry name" value="His_kinase_dom"/>
</dbReference>
<feature type="transmembrane region" description="Helical" evidence="11">
    <location>
        <begin position="41"/>
        <end position="63"/>
    </location>
</feature>
<evidence type="ECO:0000256" key="11">
    <source>
        <dbReference type="SAM" id="Phobius"/>
    </source>
</evidence>
<proteinExistence type="predicted"/>
<keyword evidence="6 11" id="KW-0812">Transmembrane</keyword>
<dbReference type="Gene3D" id="6.10.340.10">
    <property type="match status" value="1"/>
</dbReference>
<dbReference type="KEGG" id="man:A11S_133"/>
<dbReference type="Pfam" id="PF13756">
    <property type="entry name" value="Stimulus_sens_1"/>
    <property type="match status" value="1"/>
</dbReference>
<feature type="transmembrane region" description="Helical" evidence="11">
    <location>
        <begin position="274"/>
        <end position="293"/>
    </location>
</feature>
<dbReference type="SMART" id="SM00387">
    <property type="entry name" value="HATPase_c"/>
    <property type="match status" value="1"/>
</dbReference>
<protein>
    <recommendedName>
        <fullName evidence="3">histidine kinase</fullName>
        <ecNumber evidence="3">2.7.13.3</ecNumber>
    </recommendedName>
</protein>
<dbReference type="PATRIC" id="fig|349215.9.peg.133"/>
<comment type="catalytic activity">
    <reaction evidence="1">
        <text>ATP + protein L-histidine = ADP + protein N-phospho-L-histidine.</text>
        <dbReference type="EC" id="2.7.13.3"/>
    </reaction>
</comment>
<evidence type="ECO:0000313" key="14">
    <source>
        <dbReference type="EMBL" id="AGH96970.1"/>
    </source>
</evidence>
<gene>
    <name evidence="14" type="ORF">A11S_133</name>
</gene>
<dbReference type="GO" id="GO:0016020">
    <property type="term" value="C:membrane"/>
    <property type="evidence" value="ECO:0007669"/>
    <property type="project" value="UniProtKB-SubCell"/>
</dbReference>
<evidence type="ECO:0000256" key="5">
    <source>
        <dbReference type="ARBA" id="ARBA00022679"/>
    </source>
</evidence>
<evidence type="ECO:0000256" key="9">
    <source>
        <dbReference type="ARBA" id="ARBA00023012"/>
    </source>
</evidence>
<dbReference type="InterPro" id="IPR050428">
    <property type="entry name" value="TCS_sensor_his_kinase"/>
</dbReference>
<dbReference type="HOGENOM" id="CLU_000445_89_6_5"/>
<reference evidence="14 15" key="1">
    <citation type="journal article" date="2013" name="ISME J.">
        <title>By their genes ye shall know them: genomic signatures of predatory bacteria.</title>
        <authorList>
            <person name="Pasternak Z."/>
            <person name="Pietrokovski S."/>
            <person name="Rotem O."/>
            <person name="Gophna U."/>
            <person name="Lurie-Weinberger M.N."/>
            <person name="Jurkevitch E."/>
        </authorList>
    </citation>
    <scope>NUCLEOTIDE SEQUENCE [LARGE SCALE GENOMIC DNA]</scope>
    <source>
        <strain evidence="14">EPB</strain>
    </source>
</reference>
<dbReference type="Pfam" id="PF13755">
    <property type="entry name" value="Sensor_TM1"/>
    <property type="match status" value="1"/>
</dbReference>
<evidence type="ECO:0000259" key="12">
    <source>
        <dbReference type="PROSITE" id="PS50109"/>
    </source>
</evidence>
<dbReference type="PANTHER" id="PTHR45436">
    <property type="entry name" value="SENSOR HISTIDINE KINASE YKOH"/>
    <property type="match status" value="1"/>
</dbReference>
<dbReference type="STRING" id="349215.A11S_133"/>
<dbReference type="PRINTS" id="PR00344">
    <property type="entry name" value="BCTRLSENSOR"/>
</dbReference>
<evidence type="ECO:0000256" key="4">
    <source>
        <dbReference type="ARBA" id="ARBA00022553"/>
    </source>
</evidence>
<dbReference type="AlphaFoldDB" id="M4VES5"/>
<evidence type="ECO:0000256" key="3">
    <source>
        <dbReference type="ARBA" id="ARBA00012438"/>
    </source>
</evidence>
<dbReference type="GO" id="GO:0000155">
    <property type="term" value="F:phosphorelay sensor kinase activity"/>
    <property type="evidence" value="ECO:0007669"/>
    <property type="project" value="InterPro"/>
</dbReference>